<dbReference type="RefSeq" id="WP_092474401.1">
    <property type="nucleotide sequence ID" value="NZ_FOOX01000021.1"/>
</dbReference>
<dbReference type="STRING" id="341036.SAMN05660649_04385"/>
<proteinExistence type="inferred from homology"/>
<dbReference type="SUPFAM" id="SSF51735">
    <property type="entry name" value="NAD(P)-binding Rossmann-fold domains"/>
    <property type="match status" value="1"/>
</dbReference>
<evidence type="ECO:0000313" key="7">
    <source>
        <dbReference type="EMBL" id="SFH24368.1"/>
    </source>
</evidence>
<name>A0A1I2YFJ2_9FIRM</name>
<dbReference type="Pfam" id="PF02826">
    <property type="entry name" value="2-Hacid_dh_C"/>
    <property type="match status" value="1"/>
</dbReference>
<accession>A0A1I2YFJ2</accession>
<dbReference type="PROSITE" id="PS00671">
    <property type="entry name" value="D_2_HYDROXYACID_DH_3"/>
    <property type="match status" value="1"/>
</dbReference>
<dbReference type="Gene3D" id="3.40.50.720">
    <property type="entry name" value="NAD(P)-binding Rossmann-like Domain"/>
    <property type="match status" value="2"/>
</dbReference>
<dbReference type="GO" id="GO:0051287">
    <property type="term" value="F:NAD binding"/>
    <property type="evidence" value="ECO:0007669"/>
    <property type="project" value="InterPro"/>
</dbReference>
<keyword evidence="8" id="KW-1185">Reference proteome</keyword>
<dbReference type="EMBL" id="FOOX01000021">
    <property type="protein sequence ID" value="SFH24368.1"/>
    <property type="molecule type" value="Genomic_DNA"/>
</dbReference>
<dbReference type="PROSITE" id="PS00670">
    <property type="entry name" value="D_2_HYDROXYACID_DH_2"/>
    <property type="match status" value="1"/>
</dbReference>
<dbReference type="InterPro" id="IPR006139">
    <property type="entry name" value="D-isomer_2_OHA_DH_cat_dom"/>
</dbReference>
<organism evidence="7 8">
    <name type="scientific">Desulfotruncus arcticus DSM 17038</name>
    <dbReference type="NCBI Taxonomy" id="1121424"/>
    <lineage>
        <taxon>Bacteria</taxon>
        <taxon>Bacillati</taxon>
        <taxon>Bacillota</taxon>
        <taxon>Clostridia</taxon>
        <taxon>Eubacteriales</taxon>
        <taxon>Desulfallaceae</taxon>
        <taxon>Desulfotruncus</taxon>
    </lineage>
</organism>
<dbReference type="InterPro" id="IPR006140">
    <property type="entry name" value="D-isomer_DH_NAD-bd"/>
</dbReference>
<protein>
    <submittedName>
        <fullName evidence="7">D-3-phosphoglycerate dehydrogenase</fullName>
    </submittedName>
</protein>
<evidence type="ECO:0000256" key="3">
    <source>
        <dbReference type="ARBA" id="ARBA00023027"/>
    </source>
</evidence>
<evidence type="ECO:0000259" key="6">
    <source>
        <dbReference type="Pfam" id="PF02826"/>
    </source>
</evidence>
<evidence type="ECO:0000313" key="8">
    <source>
        <dbReference type="Proteomes" id="UP000199337"/>
    </source>
</evidence>
<comment type="similarity">
    <text evidence="1 4">Belongs to the D-isomer specific 2-hydroxyacid dehydrogenase family.</text>
</comment>
<dbReference type="AlphaFoldDB" id="A0A1I2YFJ2"/>
<evidence type="ECO:0000256" key="1">
    <source>
        <dbReference type="ARBA" id="ARBA00005854"/>
    </source>
</evidence>
<dbReference type="PANTHER" id="PTHR42789">
    <property type="entry name" value="D-ISOMER SPECIFIC 2-HYDROXYACID DEHYDROGENASE FAMILY PROTEIN (AFU_ORTHOLOGUE AFUA_6G10090)"/>
    <property type="match status" value="1"/>
</dbReference>
<reference evidence="8" key="1">
    <citation type="submission" date="2016-10" db="EMBL/GenBank/DDBJ databases">
        <authorList>
            <person name="Varghese N."/>
            <person name="Submissions S."/>
        </authorList>
    </citation>
    <scope>NUCLEOTIDE SEQUENCE [LARGE SCALE GENOMIC DNA]</scope>
    <source>
        <strain evidence="8">DSM 17038</strain>
    </source>
</reference>
<dbReference type="OrthoDB" id="9805416at2"/>
<keyword evidence="2 4" id="KW-0560">Oxidoreductase</keyword>
<feature type="domain" description="D-isomer specific 2-hydroxyacid dehydrogenase NAD-binding" evidence="6">
    <location>
        <begin position="115"/>
        <end position="285"/>
    </location>
</feature>
<dbReference type="FunFam" id="3.40.50.720:FF:000203">
    <property type="entry name" value="D-3-phosphoglycerate dehydrogenase (SerA)"/>
    <property type="match status" value="1"/>
</dbReference>
<sequence length="314" mass="35406">MPHKILITSEYFQRFSDAGKKLLQDNGFEVIDNPYGRLLKEEDIIPIIKEADGIICDLEPITSKVILNAPNLKIISRRGVGVDSVDTKTAREKGIVIARTPGVVEKPVAELVLLYMLTFARKIGEHDSWMKKRQWQRELGSNLARKVLGIVGLGNIAREVIKRAKAFEMEIKYYDVFRSEEKERELGVSYVDFDQLLSEADFITIHVPLNEQTKNLFSETTLKKMKRTAFLINAARGSIVNEEDLAEALKQGIIAGAAIDVFDQEPTDASPLMDVDNVILTPHIATFTRETFIKMDVMAARNIVDYFQAGTFLT</sequence>
<gene>
    <name evidence="7" type="ORF">SAMN05660649_04385</name>
</gene>
<evidence type="ECO:0000256" key="2">
    <source>
        <dbReference type="ARBA" id="ARBA00023002"/>
    </source>
</evidence>
<evidence type="ECO:0000259" key="5">
    <source>
        <dbReference type="Pfam" id="PF00389"/>
    </source>
</evidence>
<keyword evidence="3" id="KW-0520">NAD</keyword>
<feature type="domain" description="D-isomer specific 2-hydroxyacid dehydrogenase catalytic" evidence="5">
    <location>
        <begin position="14"/>
        <end position="310"/>
    </location>
</feature>
<dbReference type="SUPFAM" id="SSF52283">
    <property type="entry name" value="Formate/glycerate dehydrogenase catalytic domain-like"/>
    <property type="match status" value="1"/>
</dbReference>
<dbReference type="InterPro" id="IPR029753">
    <property type="entry name" value="D-isomer_DH_CS"/>
</dbReference>
<dbReference type="InterPro" id="IPR050857">
    <property type="entry name" value="D-2-hydroxyacid_DH"/>
</dbReference>
<dbReference type="GO" id="GO:0016616">
    <property type="term" value="F:oxidoreductase activity, acting on the CH-OH group of donors, NAD or NADP as acceptor"/>
    <property type="evidence" value="ECO:0007669"/>
    <property type="project" value="InterPro"/>
</dbReference>
<evidence type="ECO:0000256" key="4">
    <source>
        <dbReference type="RuleBase" id="RU003719"/>
    </source>
</evidence>
<dbReference type="Pfam" id="PF00389">
    <property type="entry name" value="2-Hacid_dh"/>
    <property type="match status" value="1"/>
</dbReference>
<dbReference type="Proteomes" id="UP000199337">
    <property type="component" value="Unassembled WGS sequence"/>
</dbReference>
<dbReference type="CDD" id="cd12172">
    <property type="entry name" value="PGDH_like_2"/>
    <property type="match status" value="1"/>
</dbReference>
<dbReference type="InterPro" id="IPR036291">
    <property type="entry name" value="NAD(P)-bd_dom_sf"/>
</dbReference>
<dbReference type="PANTHER" id="PTHR42789:SF1">
    <property type="entry name" value="D-ISOMER SPECIFIC 2-HYDROXYACID DEHYDROGENASE FAMILY PROTEIN (AFU_ORTHOLOGUE AFUA_6G10090)"/>
    <property type="match status" value="1"/>
</dbReference>